<dbReference type="RefSeq" id="WP_378108955.1">
    <property type="nucleotide sequence ID" value="NZ_JBHSRG010000005.1"/>
</dbReference>
<keyword evidence="1" id="KW-1133">Transmembrane helix</keyword>
<comment type="caution">
    <text evidence="2">The sequence shown here is derived from an EMBL/GenBank/DDBJ whole genome shotgun (WGS) entry which is preliminary data.</text>
</comment>
<evidence type="ECO:0000313" key="2">
    <source>
        <dbReference type="EMBL" id="MFC6121742.1"/>
    </source>
</evidence>
<feature type="transmembrane region" description="Helical" evidence="1">
    <location>
        <begin position="6"/>
        <end position="24"/>
    </location>
</feature>
<proteinExistence type="predicted"/>
<reference evidence="3" key="1">
    <citation type="journal article" date="2019" name="Int. J. Syst. Evol. Microbiol.">
        <title>The Global Catalogue of Microorganisms (GCM) 10K type strain sequencing project: providing services to taxonomists for standard genome sequencing and annotation.</title>
        <authorList>
            <consortium name="The Broad Institute Genomics Platform"/>
            <consortium name="The Broad Institute Genome Sequencing Center for Infectious Disease"/>
            <person name="Wu L."/>
            <person name="Ma J."/>
        </authorList>
    </citation>
    <scope>NUCLEOTIDE SEQUENCE [LARGE SCALE GENOMIC DNA]</scope>
    <source>
        <strain evidence="3">JCM30009</strain>
    </source>
</reference>
<feature type="transmembrane region" description="Helical" evidence="1">
    <location>
        <begin position="80"/>
        <end position="98"/>
    </location>
</feature>
<dbReference type="EMBL" id="JBHSRG010000005">
    <property type="protein sequence ID" value="MFC6121742.1"/>
    <property type="molecule type" value="Genomic_DNA"/>
</dbReference>
<keyword evidence="3" id="KW-1185">Reference proteome</keyword>
<organism evidence="2 3">
    <name type="scientific">Citrobacter bitternis</name>
    <dbReference type="NCBI Taxonomy" id="1585982"/>
    <lineage>
        <taxon>Bacteria</taxon>
        <taxon>Pseudomonadati</taxon>
        <taxon>Pseudomonadota</taxon>
        <taxon>Gammaproteobacteria</taxon>
        <taxon>Enterobacterales</taxon>
        <taxon>Enterobacteriaceae</taxon>
        <taxon>Citrobacter</taxon>
    </lineage>
</organism>
<sequence length="110" mass="12132">MTLIIWFGGFTLAVIALLLIRKFTPIEFVSHAALLHKTWSVRINAIAFTIGGWLVAFPDSAMQAWAMLPPDIKSVLPANVLQIISYALIGASVLSQYVRQSKLTPPEKPQ</sequence>
<evidence type="ECO:0000256" key="1">
    <source>
        <dbReference type="SAM" id="Phobius"/>
    </source>
</evidence>
<gene>
    <name evidence="2" type="ORF">ACFPZP_11850</name>
</gene>
<accession>A0ABW1Q044</accession>
<dbReference type="InterPro" id="IPR057700">
    <property type="entry name" value="DUF7940"/>
</dbReference>
<dbReference type="Proteomes" id="UP001596169">
    <property type="component" value="Unassembled WGS sequence"/>
</dbReference>
<name>A0ABW1Q044_9ENTR</name>
<dbReference type="Pfam" id="PF25612">
    <property type="entry name" value="DUF7940"/>
    <property type="match status" value="1"/>
</dbReference>
<keyword evidence="1" id="KW-0812">Transmembrane</keyword>
<keyword evidence="1" id="KW-0472">Membrane</keyword>
<evidence type="ECO:0000313" key="3">
    <source>
        <dbReference type="Proteomes" id="UP001596169"/>
    </source>
</evidence>
<feature type="transmembrane region" description="Helical" evidence="1">
    <location>
        <begin position="45"/>
        <end position="68"/>
    </location>
</feature>
<protein>
    <submittedName>
        <fullName evidence="2">Uncharacterized protein</fullName>
    </submittedName>
</protein>